<evidence type="ECO:0000313" key="2">
    <source>
        <dbReference type="EMBL" id="MBS3061729.1"/>
    </source>
</evidence>
<dbReference type="EMBL" id="JAGVWC010000010">
    <property type="protein sequence ID" value="MBS3061729.1"/>
    <property type="molecule type" value="Genomic_DNA"/>
</dbReference>
<dbReference type="Pfam" id="PF00156">
    <property type="entry name" value="Pribosyltran"/>
    <property type="match status" value="1"/>
</dbReference>
<dbReference type="InterPro" id="IPR029057">
    <property type="entry name" value="PRTase-like"/>
</dbReference>
<reference evidence="2" key="2">
    <citation type="submission" date="2021-05" db="EMBL/GenBank/DDBJ databases">
        <title>Protein family content uncovers lineage relationships and bacterial pathway maintenance mechanisms in DPANN archaea.</title>
        <authorList>
            <person name="Castelle C.J."/>
            <person name="Meheust R."/>
            <person name="Jaffe A.L."/>
            <person name="Seitz K."/>
            <person name="Gong X."/>
            <person name="Baker B.J."/>
            <person name="Banfield J.F."/>
        </authorList>
    </citation>
    <scope>NUCLEOTIDE SEQUENCE</scope>
    <source>
        <strain evidence="2">RIFCSPLOWO2_01_FULL_AR10_48_17</strain>
    </source>
</reference>
<keyword evidence="2" id="KW-0328">Glycosyltransferase</keyword>
<name>A0A8T4L880_9ARCH</name>
<gene>
    <name evidence="2" type="ORF">J4215_04060</name>
</gene>
<evidence type="ECO:0000313" key="3">
    <source>
        <dbReference type="Proteomes" id="UP000675968"/>
    </source>
</evidence>
<feature type="domain" description="Phosphoribosyltransferase" evidence="1">
    <location>
        <begin position="167"/>
        <end position="292"/>
    </location>
</feature>
<dbReference type="Gene3D" id="3.40.50.2020">
    <property type="match status" value="1"/>
</dbReference>
<dbReference type="AlphaFoldDB" id="A0A8T4L880"/>
<evidence type="ECO:0000259" key="1">
    <source>
        <dbReference type="Pfam" id="PF00156"/>
    </source>
</evidence>
<dbReference type="CDD" id="cd06223">
    <property type="entry name" value="PRTases_typeI"/>
    <property type="match status" value="1"/>
</dbReference>
<comment type="caution">
    <text evidence="2">The sequence shown here is derived from an EMBL/GenBank/DDBJ whole genome shotgun (WGS) entry which is preliminary data.</text>
</comment>
<dbReference type="GO" id="GO:0016757">
    <property type="term" value="F:glycosyltransferase activity"/>
    <property type="evidence" value="ECO:0007669"/>
    <property type="project" value="UniProtKB-KW"/>
</dbReference>
<accession>A0A8T4L880</accession>
<reference evidence="2" key="1">
    <citation type="submission" date="2021-03" db="EMBL/GenBank/DDBJ databases">
        <authorList>
            <person name="Jaffe A."/>
        </authorList>
    </citation>
    <scope>NUCLEOTIDE SEQUENCE</scope>
    <source>
        <strain evidence="2">RIFCSPLOWO2_01_FULL_AR10_48_17</strain>
    </source>
</reference>
<proteinExistence type="predicted"/>
<dbReference type="SUPFAM" id="SSF53271">
    <property type="entry name" value="PRTase-like"/>
    <property type="match status" value="1"/>
</dbReference>
<sequence>MKPRVKKEAVAYAKRIEEKYGVTTSVIAQTNQGLPWVTSGDGITIFVIEPRKDNFKILKQLAADLEVSSFGQPRHLVQGMHPVSEMVAITRENPSLLRSGLGAAGFLVPFLTHTEIFGKYQDEFRRAFQTAFGPALVNELRERKERLKKFQQQRLQRVRMARTAEQKQLLDQFEALAQRVHAEQPTVLIALDRSGRPVGTTVQQILKEAYGERIPLFFINPEMLRNTTLPKQTLRKLLETQHPHLCRHLPDATVMILDDQIATGKAAGAVGELLNQFHPKKVKTEVLSEYPKTHPPSWWYQKPFLIQSAKGRLISKRIRANQKLRRKSATIRKKFGKIARTLTIRLRKK</sequence>
<keyword evidence="2" id="KW-0808">Transferase</keyword>
<dbReference type="Proteomes" id="UP000675968">
    <property type="component" value="Unassembled WGS sequence"/>
</dbReference>
<organism evidence="2 3">
    <name type="scientific">Candidatus Iainarchaeum sp</name>
    <dbReference type="NCBI Taxonomy" id="3101447"/>
    <lineage>
        <taxon>Archaea</taxon>
        <taxon>Candidatus Iainarchaeota</taxon>
        <taxon>Candidatus Iainarchaeia</taxon>
        <taxon>Candidatus Iainarchaeales</taxon>
        <taxon>Candidatus Iainarchaeaceae</taxon>
        <taxon>Candidatus Iainarchaeum</taxon>
    </lineage>
</organism>
<dbReference type="InterPro" id="IPR000836">
    <property type="entry name" value="PRTase_dom"/>
</dbReference>
<protein>
    <submittedName>
        <fullName evidence="2">Phosphoribosyltransferase</fullName>
    </submittedName>
</protein>